<name>A0ABQ8FKV4_9FUNG</name>
<protein>
    <submittedName>
        <fullName evidence="1">Uncharacterized protein</fullName>
    </submittedName>
</protein>
<proteinExistence type="predicted"/>
<dbReference type="EMBL" id="JAFCIX010000051">
    <property type="protein sequence ID" value="KAH6600049.1"/>
    <property type="molecule type" value="Genomic_DNA"/>
</dbReference>
<sequence length="83" mass="9341">MSTITSRLEYLGVRCYSKRDCPEVRNISTSAMRLQATEVLSTVPNVRPLSLINLARLKHGATSLYSLHDVCYNVIVKISTKRT</sequence>
<gene>
    <name evidence="1" type="ORF">BASA50_002637</name>
</gene>
<reference evidence="1 2" key="1">
    <citation type="submission" date="2021-02" db="EMBL/GenBank/DDBJ databases">
        <title>Variation within the Batrachochytrium salamandrivorans European outbreak.</title>
        <authorList>
            <person name="Kelly M."/>
            <person name="Pasmans F."/>
            <person name="Shea T.P."/>
            <person name="Munoz J.F."/>
            <person name="Carranza S."/>
            <person name="Cuomo C.A."/>
            <person name="Martel A."/>
        </authorList>
    </citation>
    <scope>NUCLEOTIDE SEQUENCE [LARGE SCALE GENOMIC DNA]</scope>
    <source>
        <strain evidence="1 2">AMFP18/2</strain>
    </source>
</reference>
<comment type="caution">
    <text evidence="1">The sequence shown here is derived from an EMBL/GenBank/DDBJ whole genome shotgun (WGS) entry which is preliminary data.</text>
</comment>
<keyword evidence="2" id="KW-1185">Reference proteome</keyword>
<evidence type="ECO:0000313" key="2">
    <source>
        <dbReference type="Proteomes" id="UP001648503"/>
    </source>
</evidence>
<organism evidence="1 2">
    <name type="scientific">Batrachochytrium salamandrivorans</name>
    <dbReference type="NCBI Taxonomy" id="1357716"/>
    <lineage>
        <taxon>Eukaryota</taxon>
        <taxon>Fungi</taxon>
        <taxon>Fungi incertae sedis</taxon>
        <taxon>Chytridiomycota</taxon>
        <taxon>Chytridiomycota incertae sedis</taxon>
        <taxon>Chytridiomycetes</taxon>
        <taxon>Rhizophydiales</taxon>
        <taxon>Rhizophydiales incertae sedis</taxon>
        <taxon>Batrachochytrium</taxon>
    </lineage>
</organism>
<evidence type="ECO:0000313" key="1">
    <source>
        <dbReference type="EMBL" id="KAH6600049.1"/>
    </source>
</evidence>
<dbReference type="Proteomes" id="UP001648503">
    <property type="component" value="Unassembled WGS sequence"/>
</dbReference>
<accession>A0ABQ8FKV4</accession>